<dbReference type="EMBL" id="CM000881">
    <property type="protein sequence ID" value="PNT71814.1"/>
    <property type="molecule type" value="Genomic_DNA"/>
</dbReference>
<dbReference type="InParanoid" id="A0A2K2DBZ9"/>
<dbReference type="AlphaFoldDB" id="A0A2K2DBZ9"/>
<dbReference type="EnsemblPlants" id="PNT71814">
    <property type="protein sequence ID" value="PNT71814"/>
    <property type="gene ID" value="BRADI_2g35747v3"/>
</dbReference>
<organism evidence="1">
    <name type="scientific">Brachypodium distachyon</name>
    <name type="common">Purple false brome</name>
    <name type="synonym">Trachynia distachya</name>
    <dbReference type="NCBI Taxonomy" id="15368"/>
    <lineage>
        <taxon>Eukaryota</taxon>
        <taxon>Viridiplantae</taxon>
        <taxon>Streptophyta</taxon>
        <taxon>Embryophyta</taxon>
        <taxon>Tracheophyta</taxon>
        <taxon>Spermatophyta</taxon>
        <taxon>Magnoliopsida</taxon>
        <taxon>Liliopsida</taxon>
        <taxon>Poales</taxon>
        <taxon>Poaceae</taxon>
        <taxon>BOP clade</taxon>
        <taxon>Pooideae</taxon>
        <taxon>Stipodae</taxon>
        <taxon>Brachypodieae</taxon>
        <taxon>Brachypodium</taxon>
    </lineage>
</organism>
<accession>A0A2K2DBZ9</accession>
<evidence type="ECO:0000313" key="1">
    <source>
        <dbReference type="EMBL" id="PNT71814.1"/>
    </source>
</evidence>
<reference evidence="2" key="3">
    <citation type="submission" date="2018-08" db="UniProtKB">
        <authorList>
            <consortium name="EnsemblPlants"/>
        </authorList>
    </citation>
    <scope>IDENTIFICATION</scope>
    <source>
        <strain evidence="2">cv. Bd21</strain>
    </source>
</reference>
<gene>
    <name evidence="1" type="ORF">BRADI_2g35747v3</name>
</gene>
<dbReference type="Proteomes" id="UP000008810">
    <property type="component" value="Chromosome 2"/>
</dbReference>
<evidence type="ECO:0000313" key="3">
    <source>
        <dbReference type="Proteomes" id="UP000008810"/>
    </source>
</evidence>
<reference evidence="1" key="2">
    <citation type="submission" date="2017-06" db="EMBL/GenBank/DDBJ databases">
        <title>WGS assembly of Brachypodium distachyon.</title>
        <authorList>
            <consortium name="The International Brachypodium Initiative"/>
            <person name="Lucas S."/>
            <person name="Harmon-Smith M."/>
            <person name="Lail K."/>
            <person name="Tice H."/>
            <person name="Grimwood J."/>
            <person name="Bruce D."/>
            <person name="Barry K."/>
            <person name="Shu S."/>
            <person name="Lindquist E."/>
            <person name="Wang M."/>
            <person name="Pitluck S."/>
            <person name="Vogel J.P."/>
            <person name="Garvin D.F."/>
            <person name="Mockler T.C."/>
            <person name="Schmutz J."/>
            <person name="Rokhsar D."/>
            <person name="Bevan M.W."/>
        </authorList>
    </citation>
    <scope>NUCLEOTIDE SEQUENCE</scope>
    <source>
        <strain evidence="1">Bd21</strain>
    </source>
</reference>
<dbReference type="Gramene" id="PNT71814">
    <property type="protein sequence ID" value="PNT71814"/>
    <property type="gene ID" value="BRADI_2g35747v3"/>
</dbReference>
<protein>
    <submittedName>
        <fullName evidence="1 2">Uncharacterized protein</fullName>
    </submittedName>
</protein>
<reference evidence="1 2" key="1">
    <citation type="journal article" date="2010" name="Nature">
        <title>Genome sequencing and analysis of the model grass Brachypodium distachyon.</title>
        <authorList>
            <consortium name="International Brachypodium Initiative"/>
        </authorList>
    </citation>
    <scope>NUCLEOTIDE SEQUENCE [LARGE SCALE GENOMIC DNA]</scope>
    <source>
        <strain evidence="1 2">Bd21</strain>
    </source>
</reference>
<keyword evidence="3" id="KW-1185">Reference proteome</keyword>
<evidence type="ECO:0000313" key="2">
    <source>
        <dbReference type="EnsemblPlants" id="PNT71814"/>
    </source>
</evidence>
<name>A0A2K2DBZ9_BRADI</name>
<sequence length="141" mass="15693">MTVYKISPPPSLVIIFSGQYSMKYKKQTTMFLSRPVAPTLTSHVKPHSLFESTTLQPHRFSNARLSHATSLPSIPPSPLHTTSLIPLHWGPLLNFLNLSHLPPFSVTPFQDLSCPPGPANHLSFLFPICIFFQSSPLSLFV</sequence>
<proteinExistence type="predicted"/>